<dbReference type="InterPro" id="IPR005814">
    <property type="entry name" value="Aminotrans_3"/>
</dbReference>
<dbReference type="EC" id="2.6.1.19" evidence="4"/>
<dbReference type="SUPFAM" id="SSF53383">
    <property type="entry name" value="PLP-dependent transferases"/>
    <property type="match status" value="1"/>
</dbReference>
<dbReference type="GO" id="GO:0042802">
    <property type="term" value="F:identical protein binding"/>
    <property type="evidence" value="ECO:0007669"/>
    <property type="project" value="TreeGrafter"/>
</dbReference>
<gene>
    <name evidence="4" type="primary">gabT_4</name>
    <name evidence="4" type="ORF">NCTC11126_05212</name>
</gene>
<evidence type="ECO:0000256" key="3">
    <source>
        <dbReference type="ARBA" id="ARBA00022576"/>
    </source>
</evidence>
<name>A0A2X1KAH6_ECOLX</name>
<proteinExistence type="inferred from homology"/>
<evidence type="ECO:0000313" key="5">
    <source>
        <dbReference type="Proteomes" id="UP000250561"/>
    </source>
</evidence>
<dbReference type="PANTHER" id="PTHR11986">
    <property type="entry name" value="AMINOTRANSFERASE CLASS III"/>
    <property type="match status" value="1"/>
</dbReference>
<comment type="similarity">
    <text evidence="2">Belongs to the class-III pyridoxal-phosphate-dependent aminotransferase family.</text>
</comment>
<evidence type="ECO:0000256" key="1">
    <source>
        <dbReference type="ARBA" id="ARBA00001933"/>
    </source>
</evidence>
<sequence>MSSNKELMQRRSQAIPRGVGQIHPIFADRAENCRVWDVEGREYLDFAGGIAVLNTGHLHPKVVAAVEAQLKKTVAHLLPGAGLRAVSGAVRDYESEGAGRFRQENAAGYDRFPKRWKTR</sequence>
<dbReference type="EMBL" id="UARS01000011">
    <property type="protein sequence ID" value="SPW56400.1"/>
    <property type="molecule type" value="Genomic_DNA"/>
</dbReference>
<dbReference type="Proteomes" id="UP000250561">
    <property type="component" value="Unassembled WGS sequence"/>
</dbReference>
<dbReference type="Pfam" id="PF00202">
    <property type="entry name" value="Aminotran_3"/>
    <property type="match status" value="1"/>
</dbReference>
<reference evidence="4 5" key="1">
    <citation type="submission" date="2018-06" db="EMBL/GenBank/DDBJ databases">
        <authorList>
            <consortium name="Pathogen Informatics"/>
            <person name="Doyle S."/>
        </authorList>
    </citation>
    <scope>NUCLEOTIDE SEQUENCE [LARGE SCALE GENOMIC DNA]</scope>
    <source>
        <strain evidence="4 5">NCTC11126</strain>
    </source>
</reference>
<dbReference type="Gene3D" id="3.90.1150.10">
    <property type="entry name" value="Aspartate Aminotransferase, domain 1"/>
    <property type="match status" value="1"/>
</dbReference>
<evidence type="ECO:0000313" key="4">
    <source>
        <dbReference type="EMBL" id="SPW56400.1"/>
    </source>
</evidence>
<comment type="cofactor">
    <cofactor evidence="1">
        <name>pyridoxal 5'-phosphate</name>
        <dbReference type="ChEBI" id="CHEBI:597326"/>
    </cofactor>
</comment>
<keyword evidence="3 4" id="KW-0032">Aminotransferase</keyword>
<dbReference type="GO" id="GO:0030170">
    <property type="term" value="F:pyridoxal phosphate binding"/>
    <property type="evidence" value="ECO:0007669"/>
    <property type="project" value="InterPro"/>
</dbReference>
<dbReference type="AlphaFoldDB" id="A0A2X1KAH6"/>
<dbReference type="GO" id="GO:0034386">
    <property type="term" value="F:4-aminobutyrate:2-oxoglutarate transaminase activity"/>
    <property type="evidence" value="ECO:0007669"/>
    <property type="project" value="UniProtKB-EC"/>
</dbReference>
<dbReference type="InterPro" id="IPR015424">
    <property type="entry name" value="PyrdxlP-dep_Trfase"/>
</dbReference>
<dbReference type="InterPro" id="IPR050103">
    <property type="entry name" value="Class-III_PLP-dep_AT"/>
</dbReference>
<dbReference type="InterPro" id="IPR015422">
    <property type="entry name" value="PyrdxlP-dep_Trfase_small"/>
</dbReference>
<accession>A0A2X1KAH6</accession>
<protein>
    <submittedName>
        <fullName evidence="4">4-aminobutyrate aminotransferase</fullName>
        <ecNumber evidence="4">2.6.1.19</ecNumber>
    </submittedName>
</protein>
<organism evidence="4 5">
    <name type="scientific">Escherichia coli</name>
    <dbReference type="NCBI Taxonomy" id="562"/>
    <lineage>
        <taxon>Bacteria</taxon>
        <taxon>Pseudomonadati</taxon>
        <taxon>Pseudomonadota</taxon>
        <taxon>Gammaproteobacteria</taxon>
        <taxon>Enterobacterales</taxon>
        <taxon>Enterobacteriaceae</taxon>
        <taxon>Escherichia</taxon>
    </lineage>
</organism>
<keyword evidence="4" id="KW-0808">Transferase</keyword>
<evidence type="ECO:0000256" key="2">
    <source>
        <dbReference type="ARBA" id="ARBA00008954"/>
    </source>
</evidence>
<dbReference type="PANTHER" id="PTHR11986:SF58">
    <property type="entry name" value="LEUCINE_METHIONINE RACEMASE"/>
    <property type="match status" value="1"/>
</dbReference>